<dbReference type="InterPro" id="IPR050696">
    <property type="entry name" value="FtsA/MreB"/>
</dbReference>
<protein>
    <submittedName>
        <fullName evidence="1">Ethanolamine ammonia-lyase reactivating factor EutA</fullName>
    </submittedName>
</protein>
<dbReference type="InterPro" id="IPR009377">
    <property type="entry name" value="EutA"/>
</dbReference>
<evidence type="ECO:0000313" key="1">
    <source>
        <dbReference type="EMBL" id="UJG39649.1"/>
    </source>
</evidence>
<name>A0A9Y1BJX4_9ARCH</name>
<gene>
    <name evidence="1" type="ORF">K9W45_07200</name>
</gene>
<accession>A0A9Y1BJX4</accession>
<dbReference type="PANTHER" id="PTHR32432:SF13">
    <property type="entry name" value="ETHANOLAMINE AMMONIA-LYASE REACTIVASE EUTA"/>
    <property type="match status" value="1"/>
</dbReference>
<dbReference type="Pfam" id="PF06277">
    <property type="entry name" value="EutA"/>
    <property type="match status" value="1"/>
</dbReference>
<reference evidence="1" key="1">
    <citation type="journal article" date="2022" name="Nat. Microbiol.">
        <title>Unique mobile elements and scalable gene flow at the prokaryote-eukaryote boundary revealed by circularized Asgard archaea genomes.</title>
        <authorList>
            <person name="Wu F."/>
            <person name="Speth D.R."/>
            <person name="Philosof A."/>
            <person name="Cremiere A."/>
            <person name="Narayanan A."/>
            <person name="Barco R.A."/>
            <person name="Connon S.A."/>
            <person name="Amend J.P."/>
            <person name="Antoshechkin I.A."/>
            <person name="Orphan V.J."/>
        </authorList>
    </citation>
    <scope>NUCLEOTIDE SEQUENCE</scope>
    <source>
        <strain evidence="1">PM71</strain>
    </source>
</reference>
<dbReference type="Proteomes" id="UP001201020">
    <property type="component" value="Chromosome"/>
</dbReference>
<dbReference type="PIRSF" id="PIRSF012293">
    <property type="entry name" value="EutA"/>
    <property type="match status" value="1"/>
</dbReference>
<dbReference type="EMBL" id="CP084166">
    <property type="protein sequence ID" value="UJG39649.1"/>
    <property type="molecule type" value="Genomic_DNA"/>
</dbReference>
<dbReference type="Gene3D" id="3.30.420.40">
    <property type="match status" value="1"/>
</dbReference>
<sequence>MDEEHKPIYLKSLGIDVGTTTSHIVYSLLKLEKVYSPQGRLKFEVTERKILYRGNIILTPIDIENQTIDYFELIKFLKEEYKKANIKPEDIDTGAVIITGESAKKHNAEDLVKALAHKAGRFVAATAGPNFESVIAAMGSGAVKYSKENKKNVINIDIGGGTSNIAVVSNGKVVDASCVNVGGRLLAFDSENRIIRIEEPIRHLEPIIGIKFDYGISISEETKQKIAKYLAESLFDLLFKKNSSNLAQNLLMTNPLSFEEEIDQYSFSGGVAEYIYERTTEDYNDLGKYLGIEILKLVKKHNLSLYTPKELIRATVIGAGQYTLKVSGVTTHVSDNDILPLHNIPVIEPKLNGKQLSIETVSKAIIKSYKLFDKIDGQDVVALLFKGAIGGSYAGLTTFVKGIEKAIPKTIENELPVILVFEKDIANSVGNVMVRETAVKQNIVSIDEIDVEEGDFIDIDKPKAGGLVVPVVVKSLVFSN</sequence>
<dbReference type="SUPFAM" id="SSF53067">
    <property type="entry name" value="Actin-like ATPase domain"/>
    <property type="match status" value="1"/>
</dbReference>
<proteinExistence type="predicted"/>
<dbReference type="AlphaFoldDB" id="A0A9Y1BJX4"/>
<dbReference type="InterPro" id="IPR043129">
    <property type="entry name" value="ATPase_NBD"/>
</dbReference>
<organism evidence="1">
    <name type="scientific">Candidatus Heimdallarchaeum aukensis</name>
    <dbReference type="NCBI Taxonomy" id="2876573"/>
    <lineage>
        <taxon>Archaea</taxon>
        <taxon>Promethearchaeati</taxon>
        <taxon>Candidatus Heimdallarchaeota</taxon>
        <taxon>Candidatus Heimdallarchaeia (ex Rinke et al. 2021) (nom. nud.)</taxon>
        <taxon>Candidatus Heimdallarchaeales</taxon>
        <taxon>Candidatus Heimdallarchaeaceae</taxon>
        <taxon>Candidatus Heimdallarchaeum</taxon>
    </lineage>
</organism>
<dbReference type="PANTHER" id="PTHR32432">
    <property type="entry name" value="CELL DIVISION PROTEIN FTSA-RELATED"/>
    <property type="match status" value="1"/>
</dbReference>